<feature type="transmembrane region" description="Helical" evidence="6">
    <location>
        <begin position="462"/>
        <end position="482"/>
    </location>
</feature>
<keyword evidence="3 6" id="KW-1133">Transmembrane helix</keyword>
<feature type="transmembrane region" description="Helical" evidence="6">
    <location>
        <begin position="354"/>
        <end position="377"/>
    </location>
</feature>
<reference evidence="7" key="1">
    <citation type="submission" date="2023-06" db="EMBL/GenBank/DDBJ databases">
        <title>Genome-scale phylogeny and comparative genomics of the fungal order Sordariales.</title>
        <authorList>
            <consortium name="Lawrence Berkeley National Laboratory"/>
            <person name="Hensen N."/>
            <person name="Bonometti L."/>
            <person name="Westerberg I."/>
            <person name="Brannstrom I.O."/>
            <person name="Guillou S."/>
            <person name="Cros-Aarteil S."/>
            <person name="Calhoun S."/>
            <person name="Haridas S."/>
            <person name="Kuo A."/>
            <person name="Mondo S."/>
            <person name="Pangilinan J."/>
            <person name="Riley R."/>
            <person name="LaButti K."/>
            <person name="Andreopoulos B."/>
            <person name="Lipzen A."/>
            <person name="Chen C."/>
            <person name="Yanf M."/>
            <person name="Daum C."/>
            <person name="Ng V."/>
            <person name="Clum A."/>
            <person name="Steindorff A."/>
            <person name="Ohm R."/>
            <person name="Martin F."/>
            <person name="Silar P."/>
            <person name="Natvig D."/>
            <person name="Lalanne C."/>
            <person name="Gautier V."/>
            <person name="Ament-velasquez S.L."/>
            <person name="Kruys A."/>
            <person name="Hutchinson M.I."/>
            <person name="Powell A.J."/>
            <person name="Barry K."/>
            <person name="Miller A.N."/>
            <person name="Grigoriev I.V."/>
            <person name="Debuchy R."/>
            <person name="Gladieux P."/>
            <person name="Thoren M.H."/>
            <person name="Johannesson H."/>
        </authorList>
    </citation>
    <scope>NUCLEOTIDE SEQUENCE</scope>
    <source>
        <strain evidence="7">SMH3391-2</strain>
    </source>
</reference>
<feature type="transmembrane region" description="Helical" evidence="6">
    <location>
        <begin position="389"/>
        <end position="408"/>
    </location>
</feature>
<dbReference type="InterPro" id="IPR003689">
    <property type="entry name" value="ZIP"/>
</dbReference>
<gene>
    <name evidence="7" type="ORF">B0T17DRAFT_535763</name>
</gene>
<comment type="caution">
    <text evidence="7">The sequence shown here is derived from an EMBL/GenBank/DDBJ whole genome shotgun (WGS) entry which is preliminary data.</text>
</comment>
<evidence type="ECO:0000313" key="8">
    <source>
        <dbReference type="Proteomes" id="UP001174934"/>
    </source>
</evidence>
<evidence type="ECO:0000256" key="5">
    <source>
        <dbReference type="SAM" id="MobiDB-lite"/>
    </source>
</evidence>
<feature type="transmembrane region" description="Helical" evidence="6">
    <location>
        <begin position="98"/>
        <end position="120"/>
    </location>
</feature>
<feature type="region of interest" description="Disordered" evidence="5">
    <location>
        <begin position="283"/>
        <end position="306"/>
    </location>
</feature>
<sequence length="483" mass="52122">MGTLSLPAQWRKEGVELLHAGSVDATQETHVQFSYDQQRLGKRLSKRSTCPVNTPIPEAIYNTPLHAGALVIILAVSSSACAFPMLAKRVPGIRLPAVFFFSVRHFGTGVLIATAFVHLLPTAFILLGDKCLDSFWTTDYPAMPGAIALGGIFLVTIIEMVFHPARHVPSEAVGRVREGGGSSAGERRGSVASAQEVRMNGDVEPEMTMTMTQIRSTTGNNNSDSTVVADDDINNGGIAVRPMGQVLGRSTSMGRRLSHLRCQDPDGLNQVQQQHTQTLNKHLSSSQASLGAIPSRDDSAVEQEENAGTWVPNALTAEQKHRKELLQCVLLEVGILFHSVFIGMALSVSIRGEFIVLLIAIAFHQTFEGLALGSRIASIEWPKGSWQPWLMALAYGCTTPIGQALGLATHSLYSPDSETGLILVGTMNAISSGLLTFASLVELLSEDFLSDESWRILRGRKRIYACLLVFAGAVFMSLVGAWA</sequence>
<accession>A0AA39WV73</accession>
<keyword evidence="4 6" id="KW-0472">Membrane</keyword>
<keyword evidence="8" id="KW-1185">Reference proteome</keyword>
<dbReference type="Pfam" id="PF02535">
    <property type="entry name" value="Zip"/>
    <property type="match status" value="1"/>
</dbReference>
<dbReference type="Proteomes" id="UP001174934">
    <property type="component" value="Unassembled WGS sequence"/>
</dbReference>
<evidence type="ECO:0000256" key="6">
    <source>
        <dbReference type="SAM" id="Phobius"/>
    </source>
</evidence>
<evidence type="ECO:0000313" key="7">
    <source>
        <dbReference type="EMBL" id="KAK0622062.1"/>
    </source>
</evidence>
<feature type="transmembrane region" description="Helical" evidence="6">
    <location>
        <begin position="140"/>
        <end position="162"/>
    </location>
</feature>
<comment type="subcellular location">
    <subcellularLocation>
        <location evidence="1">Membrane</location>
        <topology evidence="1">Multi-pass membrane protein</topology>
    </subcellularLocation>
</comment>
<feature type="transmembrane region" description="Helical" evidence="6">
    <location>
        <begin position="420"/>
        <end position="441"/>
    </location>
</feature>
<dbReference type="EMBL" id="JAULSR010000004">
    <property type="protein sequence ID" value="KAK0622062.1"/>
    <property type="molecule type" value="Genomic_DNA"/>
</dbReference>
<dbReference type="PANTHER" id="PTHR11040:SF55">
    <property type="entry name" value="MEMBRANE ZINC ION TRANSPORTER, PUTATIVE (AFU_ORTHOLOGUE AFUA_6G00470)-RELATED"/>
    <property type="match status" value="1"/>
</dbReference>
<protein>
    <submittedName>
        <fullName evidence="7">Zinc/iron permease</fullName>
    </submittedName>
</protein>
<evidence type="ECO:0000256" key="2">
    <source>
        <dbReference type="ARBA" id="ARBA00022692"/>
    </source>
</evidence>
<feature type="transmembrane region" description="Helical" evidence="6">
    <location>
        <begin position="65"/>
        <end position="86"/>
    </location>
</feature>
<feature type="transmembrane region" description="Helical" evidence="6">
    <location>
        <begin position="329"/>
        <end position="348"/>
    </location>
</feature>
<evidence type="ECO:0000256" key="4">
    <source>
        <dbReference type="ARBA" id="ARBA00023136"/>
    </source>
</evidence>
<dbReference type="AlphaFoldDB" id="A0AA39WV73"/>
<dbReference type="GO" id="GO:0005886">
    <property type="term" value="C:plasma membrane"/>
    <property type="evidence" value="ECO:0007669"/>
    <property type="project" value="TreeGrafter"/>
</dbReference>
<dbReference type="GO" id="GO:0005385">
    <property type="term" value="F:zinc ion transmembrane transporter activity"/>
    <property type="evidence" value="ECO:0007669"/>
    <property type="project" value="TreeGrafter"/>
</dbReference>
<evidence type="ECO:0000256" key="1">
    <source>
        <dbReference type="ARBA" id="ARBA00004141"/>
    </source>
</evidence>
<proteinExistence type="predicted"/>
<organism evidence="7 8">
    <name type="scientific">Bombardia bombarda</name>
    <dbReference type="NCBI Taxonomy" id="252184"/>
    <lineage>
        <taxon>Eukaryota</taxon>
        <taxon>Fungi</taxon>
        <taxon>Dikarya</taxon>
        <taxon>Ascomycota</taxon>
        <taxon>Pezizomycotina</taxon>
        <taxon>Sordariomycetes</taxon>
        <taxon>Sordariomycetidae</taxon>
        <taxon>Sordariales</taxon>
        <taxon>Lasiosphaeriaceae</taxon>
        <taxon>Bombardia</taxon>
    </lineage>
</organism>
<dbReference type="PANTHER" id="PTHR11040">
    <property type="entry name" value="ZINC/IRON TRANSPORTER"/>
    <property type="match status" value="1"/>
</dbReference>
<evidence type="ECO:0000256" key="3">
    <source>
        <dbReference type="ARBA" id="ARBA00022989"/>
    </source>
</evidence>
<feature type="region of interest" description="Disordered" evidence="5">
    <location>
        <begin position="175"/>
        <end position="194"/>
    </location>
</feature>
<name>A0AA39WV73_9PEZI</name>
<keyword evidence="2 6" id="KW-0812">Transmembrane</keyword>